<feature type="coiled-coil region" evidence="1">
    <location>
        <begin position="1"/>
        <end position="42"/>
    </location>
</feature>
<keyword evidence="1" id="KW-0175">Coiled coil</keyword>
<dbReference type="Proteomes" id="UP000095332">
    <property type="component" value="Unassembled WGS sequence"/>
</dbReference>
<evidence type="ECO:0000313" key="3">
    <source>
        <dbReference type="Proteomes" id="UP000095332"/>
    </source>
</evidence>
<reference evidence="2 3" key="1">
    <citation type="submission" date="2015-09" db="EMBL/GenBank/DDBJ databases">
        <authorList>
            <consortium name="Pathogen Informatics"/>
        </authorList>
    </citation>
    <scope>NUCLEOTIDE SEQUENCE [LARGE SCALE GENOMIC DNA]</scope>
    <source>
        <strain evidence="2 3">2789STDY5834948</strain>
    </source>
</reference>
<organism evidence="2 3">
    <name type="scientific">Parabacteroides distasonis</name>
    <dbReference type="NCBI Taxonomy" id="823"/>
    <lineage>
        <taxon>Bacteria</taxon>
        <taxon>Pseudomonadati</taxon>
        <taxon>Bacteroidota</taxon>
        <taxon>Bacteroidia</taxon>
        <taxon>Bacteroidales</taxon>
        <taxon>Tannerellaceae</taxon>
        <taxon>Parabacteroides</taxon>
    </lineage>
</organism>
<proteinExistence type="predicted"/>
<gene>
    <name evidence="2" type="ORF">ERS852560_02473</name>
</gene>
<accession>A0A174VZB8</accession>
<dbReference type="EMBL" id="CZBM01000010">
    <property type="protein sequence ID" value="CUQ37528.1"/>
    <property type="molecule type" value="Genomic_DNA"/>
</dbReference>
<name>A0A174VZB8_PARDI</name>
<dbReference type="AlphaFoldDB" id="A0A174VZB8"/>
<evidence type="ECO:0000256" key="1">
    <source>
        <dbReference type="SAM" id="Coils"/>
    </source>
</evidence>
<protein>
    <submittedName>
        <fullName evidence="2">Uncharacterized protein</fullName>
    </submittedName>
</protein>
<evidence type="ECO:0000313" key="2">
    <source>
        <dbReference type="EMBL" id="CUQ37528.1"/>
    </source>
</evidence>
<sequence length="47" mass="5468">MEDKDKIIASLRKQLKDAISRCNALEQENALLSYQLEKRKKECPESC</sequence>